<dbReference type="Pfam" id="PF12657">
    <property type="entry name" value="TFIIIC_delta"/>
    <property type="match status" value="1"/>
</dbReference>
<name>A0A0C9WL39_9AGAR</name>
<dbReference type="SUPFAM" id="SSF50978">
    <property type="entry name" value="WD40 repeat-like"/>
    <property type="match status" value="1"/>
</dbReference>
<evidence type="ECO:0000259" key="2">
    <source>
        <dbReference type="Pfam" id="PF12660"/>
    </source>
</evidence>
<dbReference type="PANTHER" id="PTHR15496:SF2">
    <property type="entry name" value="GENERAL TRANSCRIPTION FACTOR 3C POLYPEPTIDE 4"/>
    <property type="match status" value="1"/>
</dbReference>
<dbReference type="Pfam" id="PF12660">
    <property type="entry name" value="zf-TFIIIC"/>
    <property type="match status" value="1"/>
</dbReference>
<dbReference type="InterPro" id="IPR044230">
    <property type="entry name" value="GTF3C4"/>
</dbReference>
<reference evidence="4" key="2">
    <citation type="submission" date="2015-01" db="EMBL/GenBank/DDBJ databases">
        <title>Evolutionary Origins and Diversification of the Mycorrhizal Mutualists.</title>
        <authorList>
            <consortium name="DOE Joint Genome Institute"/>
            <consortium name="Mycorrhizal Genomics Consortium"/>
            <person name="Kohler A."/>
            <person name="Kuo A."/>
            <person name="Nagy L.G."/>
            <person name="Floudas D."/>
            <person name="Copeland A."/>
            <person name="Barry K.W."/>
            <person name="Cichocki N."/>
            <person name="Veneault-Fourrey C."/>
            <person name="LaButti K."/>
            <person name="Lindquist E.A."/>
            <person name="Lipzen A."/>
            <person name="Lundell T."/>
            <person name="Morin E."/>
            <person name="Murat C."/>
            <person name="Riley R."/>
            <person name="Ohm R."/>
            <person name="Sun H."/>
            <person name="Tunlid A."/>
            <person name="Henrissat B."/>
            <person name="Grigoriev I.V."/>
            <person name="Hibbett D.S."/>
            <person name="Martin F."/>
        </authorList>
    </citation>
    <scope>NUCLEOTIDE SEQUENCE [LARGE SCALE GENOMIC DNA]</scope>
    <source>
        <strain evidence="4">LaAM-08-1</strain>
    </source>
</reference>
<evidence type="ECO:0008006" key="5">
    <source>
        <dbReference type="Google" id="ProtNLM"/>
    </source>
</evidence>
<dbReference type="EMBL" id="KN838707">
    <property type="protein sequence ID" value="KIJ96924.1"/>
    <property type="molecule type" value="Genomic_DNA"/>
</dbReference>
<protein>
    <recommendedName>
        <fullName evidence="5">Transcription factor IIIC 90kDa subunit N-terminal domain-containing protein</fullName>
    </recommendedName>
</protein>
<dbReference type="GO" id="GO:0004402">
    <property type="term" value="F:histone acetyltransferase activity"/>
    <property type="evidence" value="ECO:0007669"/>
    <property type="project" value="InterPro"/>
</dbReference>
<dbReference type="STRING" id="1095629.A0A0C9WL39"/>
<dbReference type="InterPro" id="IPR015943">
    <property type="entry name" value="WD40/YVTN_repeat-like_dom_sf"/>
</dbReference>
<dbReference type="PANTHER" id="PTHR15496">
    <property type="entry name" value="GENERAL TRANSCRIPTION FACTOR 3C POLYPEPTIDE 4 FAMILY"/>
    <property type="match status" value="1"/>
</dbReference>
<feature type="domain" description="Transcription factor IIIC putative zinc-finger" evidence="2">
    <location>
        <begin position="669"/>
        <end position="765"/>
    </location>
</feature>
<dbReference type="InterPro" id="IPR024764">
    <property type="entry name" value="TFIIIC_Znf"/>
</dbReference>
<dbReference type="AlphaFoldDB" id="A0A0C9WL39"/>
<accession>A0A0C9WL39</accession>
<evidence type="ECO:0000259" key="1">
    <source>
        <dbReference type="Pfam" id="PF12657"/>
    </source>
</evidence>
<proteinExistence type="predicted"/>
<dbReference type="GO" id="GO:0000127">
    <property type="term" value="C:transcription factor TFIIIC complex"/>
    <property type="evidence" value="ECO:0007669"/>
    <property type="project" value="InterPro"/>
</dbReference>
<dbReference type="Gene3D" id="2.130.10.10">
    <property type="entry name" value="YVTN repeat-like/Quinoprotein amine dehydrogenase"/>
    <property type="match status" value="1"/>
</dbReference>
<gene>
    <name evidence="3" type="ORF">K443DRAFT_133983</name>
</gene>
<feature type="domain" description="Transcription factor IIIC 90kDa subunit N-terminal" evidence="1">
    <location>
        <begin position="34"/>
        <end position="389"/>
    </location>
</feature>
<reference evidence="3 4" key="1">
    <citation type="submission" date="2014-04" db="EMBL/GenBank/DDBJ databases">
        <authorList>
            <consortium name="DOE Joint Genome Institute"/>
            <person name="Kuo A."/>
            <person name="Kohler A."/>
            <person name="Nagy L.G."/>
            <person name="Floudas D."/>
            <person name="Copeland A."/>
            <person name="Barry K.W."/>
            <person name="Cichocki N."/>
            <person name="Veneault-Fourrey C."/>
            <person name="LaButti K."/>
            <person name="Lindquist E.A."/>
            <person name="Lipzen A."/>
            <person name="Lundell T."/>
            <person name="Morin E."/>
            <person name="Murat C."/>
            <person name="Sun H."/>
            <person name="Tunlid A."/>
            <person name="Henrissat B."/>
            <person name="Grigoriev I.V."/>
            <person name="Hibbett D.S."/>
            <person name="Martin F."/>
            <person name="Nordberg H.P."/>
            <person name="Cantor M.N."/>
            <person name="Hua S.X."/>
        </authorList>
    </citation>
    <scope>NUCLEOTIDE SEQUENCE [LARGE SCALE GENOMIC DNA]</scope>
    <source>
        <strain evidence="3 4">LaAM-08-1</strain>
    </source>
</reference>
<dbReference type="HOGENOM" id="CLU_008513_0_0_1"/>
<keyword evidence="4" id="KW-1185">Reference proteome</keyword>
<dbReference type="GO" id="GO:0006384">
    <property type="term" value="P:transcription initiation at RNA polymerase III promoter"/>
    <property type="evidence" value="ECO:0007669"/>
    <property type="project" value="InterPro"/>
</dbReference>
<evidence type="ECO:0000313" key="3">
    <source>
        <dbReference type="EMBL" id="KIJ96924.1"/>
    </source>
</evidence>
<organism evidence="3 4">
    <name type="scientific">Laccaria amethystina LaAM-08-1</name>
    <dbReference type="NCBI Taxonomy" id="1095629"/>
    <lineage>
        <taxon>Eukaryota</taxon>
        <taxon>Fungi</taxon>
        <taxon>Dikarya</taxon>
        <taxon>Basidiomycota</taxon>
        <taxon>Agaricomycotina</taxon>
        <taxon>Agaricomycetes</taxon>
        <taxon>Agaricomycetidae</taxon>
        <taxon>Agaricales</taxon>
        <taxon>Agaricineae</taxon>
        <taxon>Hydnangiaceae</taxon>
        <taxon>Laccaria</taxon>
    </lineage>
</organism>
<dbReference type="Proteomes" id="UP000054477">
    <property type="component" value="Unassembled WGS sequence"/>
</dbReference>
<evidence type="ECO:0000313" key="4">
    <source>
        <dbReference type="Proteomes" id="UP000054477"/>
    </source>
</evidence>
<dbReference type="InterPro" id="IPR024761">
    <property type="entry name" value="TFIIIC_delta_N"/>
</dbReference>
<dbReference type="InterPro" id="IPR036322">
    <property type="entry name" value="WD40_repeat_dom_sf"/>
</dbReference>
<sequence>MTSVPPPSSTAPPVSTALNVPTATSCPSVNCLQWSSDGQLFFVTKTAIYILTPDHGINFDNTSVIKSSLTKESREDSQALGWFRTIIQFDKSEGVRWPDHSQAWGAASLGSIDLSPSSVAISPSGLSSDGGCVLAILSSNMDLTLWAAGKNYLKGEWPKAADVTPFLLETHPSEDILKSQIVSMAWTPFADFNVCPTPLVNSSFLVTGSRAGSITLLRYHAHKEMKHIHTILVADRWISHLAPSAWSFASPGVCEGYIAHGSADGSVGLIKITQVLQEADGEFHFAQNFRLEVTVERGPELIFGPDKTGITALRWVDIVGRAHSRRLQTWNRASLDCSWRRIRLDGISLSPNQDTKSINNRICTPSNILVLTLSDGSFHTIHNLSKDPSWISQKEDDQITSDILSKMSRSVFVKAEQGAVDRNDMNRITGAISYDDHATFLWAYETANPSDFSYKHDAKHSSMLIAARMWEDDEDDVFLEGLANTLNAVRTAAGSEPLHVLRPYLFNLRNQRRLASLHPRFLEILKLTFADHSIDIHIPQCTGEMTPELRRDFRTSLSRHLFGWDVLLSLRMRLSLADFAWKLSISPEQQADCGHVAQGLLNTISHRVLRTIIRHLASVTNSLQPNDVPFVLRMVVQSLLPGSPPDLSQEGRDLAALVQGLTSNPSLVSNELNEVCPACKVEVSLQDITTATCPNGHTWARCSITTFILSTPRVRTCVGCSRKAFLPVLAPKLPDHSWLPPTARGWVVEELLEAVHRCLFCNNGFVNVL</sequence>
<dbReference type="OrthoDB" id="421374at2759"/>